<accession>A0A484BL75</accession>
<keyword evidence="6 10" id="KW-0472">Membrane</keyword>
<dbReference type="GO" id="GO:0005886">
    <property type="term" value="C:plasma membrane"/>
    <property type="evidence" value="ECO:0007669"/>
    <property type="project" value="UniProtKB-SubCell"/>
</dbReference>
<comment type="function">
    <text evidence="9">Plays a role in the sugar gustatory response.</text>
</comment>
<sequence>MPQGETFHRAVSQVLFISQAYALLPVSNIRSVDVNQIRFKWRSPRVFYSAIILLLNLCEFGAVLNHVSSVGVTFHTSSSLALYVVCLLEHLFFWRLAFHWHSIMRHWHRVEQLFLSVPYRFYGEYNMKRRINIVVGLVMSSALVEHCLLLANSCHLSNLERTQCNINVSYLESIYKWERPHLYEILPYHVWLLPLLEVILSSDSEGAGSFLIYFQWINETIAYPRSFTDCFLMCIGIGLAARFHQLHRRIAAVHRKVMPAVFWTEVRQHYLALKRLVRLLDSAVAPLILLAFGNNMSFICFQLFNTFKNIGVDLIVMVAFWYSLIFAIIRTTLTIFITSSINEFEQKIITALRDVPSKAWTPEISCVEQVQRFSEQLGNDMTALSGNGFFYVTRQLVLSMATTIITYELMISDVINQATIRQRTVYC</sequence>
<dbReference type="GO" id="GO:0007165">
    <property type="term" value="P:signal transduction"/>
    <property type="evidence" value="ECO:0007669"/>
    <property type="project" value="UniProtKB-KW"/>
</dbReference>
<dbReference type="PIRSF" id="PIRSF038981">
    <property type="entry name" value="GRP"/>
    <property type="match status" value="1"/>
</dbReference>
<name>A0A484BL75_DRONA</name>
<dbReference type="AlphaFoldDB" id="A0A484BL75"/>
<keyword evidence="4 10" id="KW-0812">Transmembrane</keyword>
<dbReference type="OMA" id="WYSLIFA"/>
<evidence type="ECO:0000256" key="10">
    <source>
        <dbReference type="SAM" id="Phobius"/>
    </source>
</evidence>
<dbReference type="Proteomes" id="UP000295192">
    <property type="component" value="Unassembled WGS sequence"/>
</dbReference>
<keyword evidence="3" id="KW-1003">Cell membrane</keyword>
<comment type="subcellular location">
    <subcellularLocation>
        <location evidence="1">Cell membrane</location>
        <topology evidence="1">Multi-pass membrane protein</topology>
    </subcellularLocation>
</comment>
<evidence type="ECO:0000256" key="5">
    <source>
        <dbReference type="ARBA" id="ARBA00022989"/>
    </source>
</evidence>
<feature type="transmembrane region" description="Helical" evidence="10">
    <location>
        <begin position="80"/>
        <end position="98"/>
    </location>
</feature>
<dbReference type="PANTHER" id="PTHR21421:SF35">
    <property type="entry name" value="GUSTATORY RECEPTOR FOR SUGAR TASTE 64B-RELATED"/>
    <property type="match status" value="1"/>
</dbReference>
<evidence type="ECO:0000313" key="12">
    <source>
        <dbReference type="Proteomes" id="UP000295192"/>
    </source>
</evidence>
<dbReference type="Pfam" id="PF06151">
    <property type="entry name" value="Trehalose_recp"/>
    <property type="match status" value="2"/>
</dbReference>
<dbReference type="OrthoDB" id="5800391at2759"/>
<gene>
    <name evidence="11" type="ORF">AWZ03_005035</name>
</gene>
<evidence type="ECO:0000256" key="2">
    <source>
        <dbReference type="ARBA" id="ARBA00005327"/>
    </source>
</evidence>
<evidence type="ECO:0000256" key="8">
    <source>
        <dbReference type="ARBA" id="ARBA00023224"/>
    </source>
</evidence>
<evidence type="ECO:0000256" key="1">
    <source>
        <dbReference type="ARBA" id="ARBA00004651"/>
    </source>
</evidence>
<evidence type="ECO:0000256" key="7">
    <source>
        <dbReference type="ARBA" id="ARBA00023170"/>
    </source>
</evidence>
<keyword evidence="5 10" id="KW-1133">Transmembrane helix</keyword>
<comment type="similarity">
    <text evidence="2">Belongs to the insect chemoreceptor superfamily. Gustatory receptor (GR) family. Gr5a subfamily.</text>
</comment>
<keyword evidence="8 9" id="KW-0807">Transducer</keyword>
<evidence type="ECO:0000256" key="9">
    <source>
        <dbReference type="PIRNR" id="PIRNR038981"/>
    </source>
</evidence>
<organism evidence="11 12">
    <name type="scientific">Drosophila navojoa</name>
    <name type="common">Fruit fly</name>
    <dbReference type="NCBI Taxonomy" id="7232"/>
    <lineage>
        <taxon>Eukaryota</taxon>
        <taxon>Metazoa</taxon>
        <taxon>Ecdysozoa</taxon>
        <taxon>Arthropoda</taxon>
        <taxon>Hexapoda</taxon>
        <taxon>Insecta</taxon>
        <taxon>Pterygota</taxon>
        <taxon>Neoptera</taxon>
        <taxon>Endopterygota</taxon>
        <taxon>Diptera</taxon>
        <taxon>Brachycera</taxon>
        <taxon>Muscomorpha</taxon>
        <taxon>Ephydroidea</taxon>
        <taxon>Drosophilidae</taxon>
        <taxon>Drosophila</taxon>
    </lineage>
</organism>
<feature type="transmembrane region" description="Helical" evidence="10">
    <location>
        <begin position="46"/>
        <end position="68"/>
    </location>
</feature>
<evidence type="ECO:0000256" key="4">
    <source>
        <dbReference type="ARBA" id="ARBA00022692"/>
    </source>
</evidence>
<evidence type="ECO:0000313" key="11">
    <source>
        <dbReference type="EMBL" id="TDG48491.1"/>
    </source>
</evidence>
<proteinExistence type="inferred from homology"/>
<dbReference type="EMBL" id="LSRL02000032">
    <property type="protein sequence ID" value="TDG48491.1"/>
    <property type="molecule type" value="Genomic_DNA"/>
</dbReference>
<dbReference type="InterPro" id="IPR009318">
    <property type="entry name" value="Gustatory_rcpt"/>
</dbReference>
<evidence type="ECO:0000256" key="3">
    <source>
        <dbReference type="ARBA" id="ARBA00022475"/>
    </source>
</evidence>
<feature type="transmembrane region" description="Helical" evidence="10">
    <location>
        <begin position="310"/>
        <end position="329"/>
    </location>
</feature>
<feature type="transmembrane region" description="Helical" evidence="10">
    <location>
        <begin position="283"/>
        <end position="304"/>
    </location>
</feature>
<keyword evidence="7 9" id="KW-0675">Receptor</keyword>
<comment type="caution">
    <text evidence="11">The sequence shown here is derived from an EMBL/GenBank/DDBJ whole genome shotgun (WGS) entry which is preliminary data.</text>
</comment>
<reference evidence="11 12" key="1">
    <citation type="journal article" date="2019" name="J. Hered.">
        <title>An Improved Genome Assembly for Drosophila navojoa, the Basal Species in the mojavensis Cluster.</title>
        <authorList>
            <person name="Vanderlinde T."/>
            <person name="Dupim E.G."/>
            <person name="Nazario-Yepiz N.O."/>
            <person name="Carvalho A.B."/>
        </authorList>
    </citation>
    <scope>NUCLEOTIDE SEQUENCE [LARGE SCALE GENOMIC DNA]</scope>
    <source>
        <strain evidence="11">Navoj_Jal97</strain>
        <tissue evidence="11">Whole organism</tissue>
    </source>
</reference>
<keyword evidence="12" id="KW-1185">Reference proteome</keyword>
<dbReference type="GO" id="GO:0033041">
    <property type="term" value="F:sweet taste receptor activity"/>
    <property type="evidence" value="ECO:0007669"/>
    <property type="project" value="TreeGrafter"/>
</dbReference>
<evidence type="ECO:0000256" key="6">
    <source>
        <dbReference type="ARBA" id="ARBA00023136"/>
    </source>
</evidence>
<protein>
    <recommendedName>
        <fullName evidence="9">Gustatory receptor</fullName>
    </recommendedName>
</protein>
<dbReference type="PANTHER" id="PTHR21421">
    <property type="entry name" value="GUSTATORY RECEPTOR"/>
    <property type="match status" value="1"/>
</dbReference>